<dbReference type="Pfam" id="PF04586">
    <property type="entry name" value="Peptidase_S78"/>
    <property type="match status" value="1"/>
</dbReference>
<accession>A0A147HYT9</accession>
<name>A0A147HYT9_9SPHN</name>
<dbReference type="AlphaFoldDB" id="A0A147HYT9"/>
<reference evidence="6 7" key="1">
    <citation type="journal article" date="2016" name="Front. Microbiol.">
        <title>Genomic Resource of Rice Seed Associated Bacteria.</title>
        <authorList>
            <person name="Midha S."/>
            <person name="Bansal K."/>
            <person name="Sharma S."/>
            <person name="Kumar N."/>
            <person name="Patil P.P."/>
            <person name="Chaudhry V."/>
            <person name="Patil P.B."/>
        </authorList>
    </citation>
    <scope>NUCLEOTIDE SEQUENCE [LARGE SCALE GENOMIC DNA]</scope>
    <source>
        <strain evidence="6 7">NS319</strain>
    </source>
</reference>
<dbReference type="PATRIC" id="fig|33051.3.peg.2823"/>
<organism evidence="6 7">
    <name type="scientific">Sphingomonas sanguinis</name>
    <dbReference type="NCBI Taxonomy" id="33051"/>
    <lineage>
        <taxon>Bacteria</taxon>
        <taxon>Pseudomonadati</taxon>
        <taxon>Pseudomonadota</taxon>
        <taxon>Alphaproteobacteria</taxon>
        <taxon>Sphingomonadales</taxon>
        <taxon>Sphingomonadaceae</taxon>
        <taxon>Sphingomonas</taxon>
    </lineage>
</organism>
<dbReference type="Pfam" id="PF25209">
    <property type="entry name" value="Phage_capsid_4"/>
    <property type="match status" value="1"/>
</dbReference>
<keyword evidence="2" id="KW-0645">Protease</keyword>
<evidence type="ECO:0000313" key="6">
    <source>
        <dbReference type="EMBL" id="KTT70161.1"/>
    </source>
</evidence>
<dbReference type="NCBIfam" id="NF045541">
    <property type="entry name" value="scaf_prot_MCP2"/>
    <property type="match status" value="1"/>
</dbReference>
<dbReference type="GO" id="GO:0006508">
    <property type="term" value="P:proteolysis"/>
    <property type="evidence" value="ECO:0007669"/>
    <property type="project" value="UniProtKB-KW"/>
</dbReference>
<feature type="compositionally biased region" description="Basic and acidic residues" evidence="4">
    <location>
        <begin position="35"/>
        <end position="47"/>
    </location>
</feature>
<evidence type="ECO:0000256" key="3">
    <source>
        <dbReference type="ARBA" id="ARBA00022801"/>
    </source>
</evidence>
<feature type="compositionally biased region" description="Low complexity" evidence="4">
    <location>
        <begin position="260"/>
        <end position="273"/>
    </location>
</feature>
<dbReference type="GO" id="GO:0008233">
    <property type="term" value="F:peptidase activity"/>
    <property type="evidence" value="ECO:0007669"/>
    <property type="project" value="UniProtKB-KW"/>
</dbReference>
<protein>
    <recommendedName>
        <fullName evidence="5">Prohead serine protease domain-containing protein</fullName>
    </recommendedName>
</protein>
<comment type="caution">
    <text evidence="6">The sequence shown here is derived from an EMBL/GenBank/DDBJ whole genome shotgun (WGS) entry which is preliminary data.</text>
</comment>
<evidence type="ECO:0000256" key="2">
    <source>
        <dbReference type="ARBA" id="ARBA00022670"/>
    </source>
</evidence>
<sequence length="724" mass="77384">MPRPSRPTPLRRPDLEIIMEDVKRPAAPPVAPGQRDPRPAKPTDRRNTSIPAPLTRGAGDPPEGQQRGAPPPARGSRAAAFTASSYDATARTVDAVFSAGAAVRRWFGSEVLAVSDEAIDLSRVASNLCPFLNAHNQYDIGAVLGRVVAARVEGGQLIGTLAFADTDAGREAEGMVSRGELTGISIGYSVRTWTLTEHTEDADTWTATSWELLEVSLVPVPADPNAGIRSAEVPVTPAGAPANTQEEDDMNRSLPGGGVAHPNANRGAAPAAADTTIVVETNGDTRTEPNAATDQQRQQQPAPVNVAAIRSAVTNAGLGDDVAFELIGRHEQTPLTRDALLADIGRRFAERDSTAQTQNRITVTRDASETMVRGMGDALFHRFSPGAQLSEQGRAYRRMGLLRMAEELLAARGVSVRDLSANEIAERSLHSSSDFPSLVGGALNRRLRASYEENQPTYRIWARRAPNAPDFKTIDVVQMSAMPDLSPVGEGGEFKYGTASDGKVSYKMATYGKIIGFTRQMIVNDDLRALDRVVTGFAGSAARLENRIMYGLLVNTVMPDTKPLFDASHGNLAPAGTHVTTDALGKGRGRMRLQKGLQKEELNLAPRYLIVPTTEEQAAYQCTSANYVPAKGSDINEFRAGGRTAVEPVVDAVLDSLTGTAWFLAADSAHVDTAEYCYLDGAEGVQMSSRIGFTVDGVEFKASLDFAGAVIDHRGFDKNPGTAN</sequence>
<feature type="region of interest" description="Disordered" evidence="4">
    <location>
        <begin position="228"/>
        <end position="273"/>
    </location>
</feature>
<evidence type="ECO:0000256" key="4">
    <source>
        <dbReference type="SAM" id="MobiDB-lite"/>
    </source>
</evidence>
<keyword evidence="1" id="KW-1188">Viral release from host cell</keyword>
<gene>
    <name evidence="6" type="ORF">NS319_08435</name>
</gene>
<evidence type="ECO:0000259" key="5">
    <source>
        <dbReference type="Pfam" id="PF04586"/>
    </source>
</evidence>
<evidence type="ECO:0000256" key="1">
    <source>
        <dbReference type="ARBA" id="ARBA00022612"/>
    </source>
</evidence>
<dbReference type="Proteomes" id="UP000072867">
    <property type="component" value="Unassembled WGS sequence"/>
</dbReference>
<dbReference type="EMBL" id="LDTD01000056">
    <property type="protein sequence ID" value="KTT70161.1"/>
    <property type="molecule type" value="Genomic_DNA"/>
</dbReference>
<proteinExistence type="predicted"/>
<feature type="domain" description="Prohead serine protease" evidence="5">
    <location>
        <begin position="153"/>
        <end position="229"/>
    </location>
</feature>
<feature type="compositionally biased region" description="Basic and acidic residues" evidence="4">
    <location>
        <begin position="11"/>
        <end position="24"/>
    </location>
</feature>
<feature type="region of interest" description="Disordered" evidence="4">
    <location>
        <begin position="1"/>
        <end position="76"/>
    </location>
</feature>
<dbReference type="InterPro" id="IPR054613">
    <property type="entry name" value="Peptidase_S78_dom"/>
</dbReference>
<keyword evidence="3" id="KW-0378">Hydrolase</keyword>
<evidence type="ECO:0000313" key="7">
    <source>
        <dbReference type="Proteomes" id="UP000072867"/>
    </source>
</evidence>